<gene>
    <name evidence="2" type="ORF">Zmor_011948</name>
</gene>
<evidence type="ECO:0000259" key="1">
    <source>
        <dbReference type="PROSITE" id="PS50076"/>
    </source>
</evidence>
<dbReference type="PROSITE" id="PS00636">
    <property type="entry name" value="DNAJ_1"/>
    <property type="match status" value="1"/>
</dbReference>
<dbReference type="InterPro" id="IPR011990">
    <property type="entry name" value="TPR-like_helical_dom_sf"/>
</dbReference>
<dbReference type="Gene3D" id="1.10.287.110">
    <property type="entry name" value="DnaJ domain"/>
    <property type="match status" value="1"/>
</dbReference>
<dbReference type="SUPFAM" id="SSF46565">
    <property type="entry name" value="Chaperone J-domain"/>
    <property type="match status" value="1"/>
</dbReference>
<feature type="domain" description="J" evidence="1">
    <location>
        <begin position="162"/>
        <end position="232"/>
    </location>
</feature>
<dbReference type="EMBL" id="JALNTZ010003669">
    <property type="protein sequence ID" value="KAJ3616284.1"/>
    <property type="molecule type" value="Genomic_DNA"/>
</dbReference>
<dbReference type="Proteomes" id="UP001168821">
    <property type="component" value="Unassembled WGS sequence"/>
</dbReference>
<dbReference type="SUPFAM" id="SSF48452">
    <property type="entry name" value="TPR-like"/>
    <property type="match status" value="1"/>
</dbReference>
<dbReference type="InterPro" id="IPR018253">
    <property type="entry name" value="DnaJ_domain_CS"/>
</dbReference>
<organism evidence="2 3">
    <name type="scientific">Zophobas morio</name>
    <dbReference type="NCBI Taxonomy" id="2755281"/>
    <lineage>
        <taxon>Eukaryota</taxon>
        <taxon>Metazoa</taxon>
        <taxon>Ecdysozoa</taxon>
        <taxon>Arthropoda</taxon>
        <taxon>Hexapoda</taxon>
        <taxon>Insecta</taxon>
        <taxon>Pterygota</taxon>
        <taxon>Neoptera</taxon>
        <taxon>Endopterygota</taxon>
        <taxon>Coleoptera</taxon>
        <taxon>Polyphaga</taxon>
        <taxon>Cucujiformia</taxon>
        <taxon>Tenebrionidae</taxon>
        <taxon>Zophobas</taxon>
    </lineage>
</organism>
<dbReference type="AlphaFoldDB" id="A0AA38HLF0"/>
<dbReference type="PRINTS" id="PR00625">
    <property type="entry name" value="JDOMAIN"/>
</dbReference>
<evidence type="ECO:0000313" key="3">
    <source>
        <dbReference type="Proteomes" id="UP001168821"/>
    </source>
</evidence>
<dbReference type="PROSITE" id="PS50076">
    <property type="entry name" value="DNAJ_2"/>
    <property type="match status" value="1"/>
</dbReference>
<dbReference type="CDD" id="cd06257">
    <property type="entry name" value="DnaJ"/>
    <property type="match status" value="1"/>
</dbReference>
<dbReference type="PANTHER" id="PTHR44200">
    <property type="entry name" value="DNAJ HOMOLOG SUBFAMILY C MEMBER 7"/>
    <property type="match status" value="1"/>
</dbReference>
<evidence type="ECO:0000313" key="2">
    <source>
        <dbReference type="EMBL" id="KAJ3616284.1"/>
    </source>
</evidence>
<reference evidence="2" key="1">
    <citation type="journal article" date="2023" name="G3 (Bethesda)">
        <title>Whole genome assemblies of Zophobas morio and Tenebrio molitor.</title>
        <authorList>
            <person name="Kaur S."/>
            <person name="Stinson S.A."/>
            <person name="diCenzo G.C."/>
        </authorList>
    </citation>
    <scope>NUCLEOTIDE SEQUENCE</scope>
    <source>
        <strain evidence="2">QUZm001</strain>
    </source>
</reference>
<dbReference type="InterPro" id="IPR052758">
    <property type="entry name" value="SRC_co-chaperone"/>
</dbReference>
<dbReference type="Pfam" id="PF00226">
    <property type="entry name" value="DnaJ"/>
    <property type="match status" value="1"/>
</dbReference>
<dbReference type="SMART" id="SM00271">
    <property type="entry name" value="DnaJ"/>
    <property type="match status" value="1"/>
</dbReference>
<protein>
    <recommendedName>
        <fullName evidence="1">J domain-containing protein</fullName>
    </recommendedName>
</protein>
<comment type="caution">
    <text evidence="2">The sequence shown here is derived from an EMBL/GenBank/DDBJ whole genome shotgun (WGS) entry which is preliminary data.</text>
</comment>
<dbReference type="PANTHER" id="PTHR44200:SF1">
    <property type="entry name" value="DNAJ HOMOLOG SUBFAMILY C MEMBER 7"/>
    <property type="match status" value="1"/>
</dbReference>
<proteinExistence type="predicted"/>
<accession>A0AA38HLF0</accession>
<name>A0AA38HLF0_9CUCU</name>
<dbReference type="InterPro" id="IPR001623">
    <property type="entry name" value="DnaJ_domain"/>
</dbReference>
<keyword evidence="3" id="KW-1185">Reference proteome</keyword>
<dbReference type="Gene3D" id="1.25.40.10">
    <property type="entry name" value="Tetratricopeptide repeat domain"/>
    <property type="match status" value="1"/>
</dbReference>
<sequence>MGKMKLKKLEAKKFYANQLYIQAIECYTECLNFDPAHSFYNAIIYQNRAQCKYNLSLYPESFTGGSYDLGVPPSSNDFILRTLDCSSSISENPHYLKPRLFELKLLVQLERFAHLLEKAVLLLKAFPDNKEVKKMHVYVVQQLQLRRERVEREVEKGFSEKTHYDVLEISRTASELEIKKAYRVKALMWHPDKHVEKSEEERLFAAAYFRHVQQAFDVLGNRDTRKAYDRELLFKNRRSTHNFGQTYYKGSAHYSDTGYKY</sequence>
<dbReference type="InterPro" id="IPR036869">
    <property type="entry name" value="J_dom_sf"/>
</dbReference>